<dbReference type="EMBL" id="PUIV01000024">
    <property type="protein sequence ID" value="PWB93265.1"/>
    <property type="molecule type" value="Genomic_DNA"/>
</dbReference>
<gene>
    <name evidence="2" type="ORF">C5689_13770</name>
</gene>
<keyword evidence="1" id="KW-1133">Transmembrane helix</keyword>
<evidence type="ECO:0000313" key="2">
    <source>
        <dbReference type="EMBL" id="PWB93265.1"/>
    </source>
</evidence>
<dbReference type="OrthoDB" id="7618855at2"/>
<evidence type="ECO:0000256" key="1">
    <source>
        <dbReference type="SAM" id="Phobius"/>
    </source>
</evidence>
<evidence type="ECO:0000313" key="3">
    <source>
        <dbReference type="Proteomes" id="UP000245137"/>
    </source>
</evidence>
<feature type="transmembrane region" description="Helical" evidence="1">
    <location>
        <begin position="106"/>
        <end position="129"/>
    </location>
</feature>
<dbReference type="AlphaFoldDB" id="A0A2U1SNT6"/>
<feature type="transmembrane region" description="Helical" evidence="1">
    <location>
        <begin position="141"/>
        <end position="157"/>
    </location>
</feature>
<dbReference type="InterPro" id="IPR018681">
    <property type="entry name" value="DUF2165_transmembrane"/>
</dbReference>
<proteinExistence type="predicted"/>
<dbReference type="Proteomes" id="UP000245137">
    <property type="component" value="Unassembled WGS sequence"/>
</dbReference>
<protein>
    <recommendedName>
        <fullName evidence="4">DUF2165 domain-containing protein</fullName>
    </recommendedName>
</protein>
<organism evidence="2 3">
    <name type="scientific">Methylosinus sporium</name>
    <dbReference type="NCBI Taxonomy" id="428"/>
    <lineage>
        <taxon>Bacteria</taxon>
        <taxon>Pseudomonadati</taxon>
        <taxon>Pseudomonadota</taxon>
        <taxon>Alphaproteobacteria</taxon>
        <taxon>Hyphomicrobiales</taxon>
        <taxon>Methylocystaceae</taxon>
        <taxon>Methylosinus</taxon>
    </lineage>
</organism>
<name>A0A2U1SNT6_METSR</name>
<reference evidence="2 3" key="1">
    <citation type="journal article" date="2018" name="Appl. Microbiol. Biotechnol.">
        <title>Co-cultivation of the strictly anaerobic methanogen Methanosarcina barkeri with aerobic methanotrophs in an oxygen-limited membrane bioreactor.</title>
        <authorList>
            <person name="In 't Zandt M.H."/>
            <person name="van den Bosch T.J.M."/>
            <person name="Rijkers R."/>
            <person name="van Kessel M.A.H.J."/>
            <person name="Jetten M.S.M."/>
            <person name="Welte C.U."/>
        </authorList>
    </citation>
    <scope>NUCLEOTIDE SEQUENCE [LARGE SCALE GENOMIC DNA]</scope>
    <source>
        <strain evidence="2 3">DSM 17706</strain>
    </source>
</reference>
<keyword evidence="1" id="KW-0812">Transmembrane</keyword>
<sequence length="164" mass="17989">MIARIAKILLTACAGLLGLVTGLGNIFDYGTNFEVLRHVVSMDTTHADAALMSRAILSDTLQRLFYAGIIATELAYGALCLYGALRLFGARKGDAARFEAAKQWAIGGLALGFALYFFGFMIIGGEWFQMWRSIDWNFQQPAFRFIGSLGLILLFVAQPEPPRG</sequence>
<keyword evidence="1" id="KW-0472">Membrane</keyword>
<evidence type="ECO:0008006" key="4">
    <source>
        <dbReference type="Google" id="ProtNLM"/>
    </source>
</evidence>
<keyword evidence="3" id="KW-1185">Reference proteome</keyword>
<accession>A0A2U1SNT6</accession>
<feature type="transmembrane region" description="Helical" evidence="1">
    <location>
        <begin position="64"/>
        <end position="85"/>
    </location>
</feature>
<dbReference type="RefSeq" id="WP_108917843.1">
    <property type="nucleotide sequence ID" value="NZ_BGJY01000001.1"/>
</dbReference>
<comment type="caution">
    <text evidence="2">The sequence shown here is derived from an EMBL/GenBank/DDBJ whole genome shotgun (WGS) entry which is preliminary data.</text>
</comment>
<dbReference type="Pfam" id="PF09933">
    <property type="entry name" value="DUF2165"/>
    <property type="match status" value="1"/>
</dbReference>